<feature type="region of interest" description="Disordered" evidence="1">
    <location>
        <begin position="249"/>
        <end position="278"/>
    </location>
</feature>
<gene>
    <name evidence="2" type="ORF">SAMN04488118_11316</name>
</gene>
<feature type="region of interest" description="Disordered" evidence="1">
    <location>
        <begin position="337"/>
        <end position="356"/>
    </location>
</feature>
<dbReference type="STRING" id="1156985.SAMN04488118_11316"/>
<keyword evidence="3" id="KW-1185">Reference proteome</keyword>
<organism evidence="2 3">
    <name type="scientific">Epibacterium ulvae</name>
    <dbReference type="NCBI Taxonomy" id="1156985"/>
    <lineage>
        <taxon>Bacteria</taxon>
        <taxon>Pseudomonadati</taxon>
        <taxon>Pseudomonadota</taxon>
        <taxon>Alphaproteobacteria</taxon>
        <taxon>Rhodobacterales</taxon>
        <taxon>Roseobacteraceae</taxon>
        <taxon>Epibacterium</taxon>
    </lineage>
</organism>
<feature type="compositionally biased region" description="Polar residues" evidence="1">
    <location>
        <begin position="107"/>
        <end position="121"/>
    </location>
</feature>
<accession>A0A1G5RCM9</accession>
<dbReference type="Proteomes" id="UP000198767">
    <property type="component" value="Unassembled WGS sequence"/>
</dbReference>
<feature type="compositionally biased region" description="Low complexity" evidence="1">
    <location>
        <begin position="343"/>
        <end position="354"/>
    </location>
</feature>
<feature type="compositionally biased region" description="Polar residues" evidence="1">
    <location>
        <begin position="269"/>
        <end position="278"/>
    </location>
</feature>
<dbReference type="OrthoDB" id="8283038at2"/>
<feature type="region of interest" description="Disordered" evidence="1">
    <location>
        <begin position="100"/>
        <end position="124"/>
    </location>
</feature>
<reference evidence="2 3" key="1">
    <citation type="submission" date="2016-10" db="EMBL/GenBank/DDBJ databases">
        <authorList>
            <person name="de Groot N.N."/>
        </authorList>
    </citation>
    <scope>NUCLEOTIDE SEQUENCE [LARGE SCALE GENOMIC DNA]</scope>
    <source>
        <strain evidence="2 3">U95</strain>
    </source>
</reference>
<dbReference type="RefSeq" id="WP_090220795.1">
    <property type="nucleotide sequence ID" value="NZ_FMWG01000013.1"/>
</dbReference>
<name>A0A1G5RCM9_9RHOB</name>
<evidence type="ECO:0000256" key="1">
    <source>
        <dbReference type="SAM" id="MobiDB-lite"/>
    </source>
</evidence>
<protein>
    <submittedName>
        <fullName evidence="2">Uncharacterized protein</fullName>
    </submittedName>
</protein>
<sequence>MFDDKTEIIAHFIGIFELSNEAARLKIQYQEFTAQLAQAPDLNAFLTININVSSSYNLTDFNPNLYWRDISPSIGAQTSPLILSGQSGVVSAPLPRMFPSETAPAPLSSNRTSQTGDQPNFQLPPPAQLATVTAQINVLEDLDVLITYPSAFEFLSASEFNAGLSALQTQADALLPLTTPAPAQGEIHAHETGLALKTQLQSLETDALTQAIGGTSISAAFGADIDPITVNGSAAEALPQLADISHRFAPAESEDETSAPEMAEGALSNPAQSAQGTPLTETDLDAATHEVSAGSNVLINQSSISTNWLDAPVVSVGGQSVEADVISQVNVWSDTDLINGENSTTDSSSDPSQSYNGAEFIQTANPVLSAPADGDAPGNGPDFLAVVTLDGDLLNYNYVQQFNFAQDGDVLSIGFSAQDTLIQTGGNTLINSSDILGLGFHYDMIIIDGDFIDLSFLSQTNVLFDNDWINTQPGFAGDISASDNLLLNAASISNIGLNTHTEITDPFAQTAEQFANGIHDVSAVQGDVAFAELDLLRVLHVTGNVLNLQIIEQVNVLGDGDQVAVTASTLQATDGANVSVTTGENELLNLASITDAGLDSTIYTSEGAYTDAFLYQADFVSEQDPLMLATPDGLASEAFLFLADGLLESDHDEDAGIFAPQSGETAVDVMQTLLA</sequence>
<dbReference type="EMBL" id="FMWG01000013">
    <property type="protein sequence ID" value="SCZ71864.1"/>
    <property type="molecule type" value="Genomic_DNA"/>
</dbReference>
<evidence type="ECO:0000313" key="3">
    <source>
        <dbReference type="Proteomes" id="UP000198767"/>
    </source>
</evidence>
<evidence type="ECO:0000313" key="2">
    <source>
        <dbReference type="EMBL" id="SCZ71864.1"/>
    </source>
</evidence>
<dbReference type="AlphaFoldDB" id="A0A1G5RCM9"/>
<proteinExistence type="predicted"/>